<sequence length="105" mass="11675">MTSSDLRQPSFRLAKLNPDEWRERLVSMQTHLIHEQEQEQALNNSRSHAISAPAVIASSSQRRLGVRIAGSQGHKKRKRVLDVAGASQFVCMAVEWLEGEPPSGS</sequence>
<evidence type="ECO:0000313" key="1">
    <source>
        <dbReference type="EMBL" id="KAF4635334.1"/>
    </source>
</evidence>
<dbReference type="EMBL" id="JAAMPI010000125">
    <property type="protein sequence ID" value="KAF4635334.1"/>
    <property type="molecule type" value="Genomic_DNA"/>
</dbReference>
<evidence type="ECO:0000313" key="2">
    <source>
        <dbReference type="Proteomes" id="UP000566819"/>
    </source>
</evidence>
<gene>
    <name evidence="1" type="ORF">G7Y89_g2756</name>
</gene>
<organism evidence="1 2">
    <name type="scientific">Cudoniella acicularis</name>
    <dbReference type="NCBI Taxonomy" id="354080"/>
    <lineage>
        <taxon>Eukaryota</taxon>
        <taxon>Fungi</taxon>
        <taxon>Dikarya</taxon>
        <taxon>Ascomycota</taxon>
        <taxon>Pezizomycotina</taxon>
        <taxon>Leotiomycetes</taxon>
        <taxon>Helotiales</taxon>
        <taxon>Tricladiaceae</taxon>
        <taxon>Cudoniella</taxon>
    </lineage>
</organism>
<reference evidence="1 2" key="1">
    <citation type="submission" date="2020-03" db="EMBL/GenBank/DDBJ databases">
        <title>Draft Genome Sequence of Cudoniella acicularis.</title>
        <authorList>
            <person name="Buettner E."/>
            <person name="Kellner H."/>
        </authorList>
    </citation>
    <scope>NUCLEOTIDE SEQUENCE [LARGE SCALE GENOMIC DNA]</scope>
    <source>
        <strain evidence="1 2">DSM 108380</strain>
    </source>
</reference>
<accession>A0A8H4RUT0</accession>
<comment type="caution">
    <text evidence="1">The sequence shown here is derived from an EMBL/GenBank/DDBJ whole genome shotgun (WGS) entry which is preliminary data.</text>
</comment>
<name>A0A8H4RUT0_9HELO</name>
<dbReference type="AlphaFoldDB" id="A0A8H4RUT0"/>
<protein>
    <submittedName>
        <fullName evidence="1">Uncharacterized protein</fullName>
    </submittedName>
</protein>
<dbReference type="Proteomes" id="UP000566819">
    <property type="component" value="Unassembled WGS sequence"/>
</dbReference>
<keyword evidence="2" id="KW-1185">Reference proteome</keyword>
<proteinExistence type="predicted"/>